<sequence>MQKTAPQTSDQSRPDDLLLAYANYVAAGGAHSDEMLGTDGLVKPVWASFFDHLSRLTPEDLSFRFARGDQYLRDAGVLFRQYDETLSTEREWPLSHIPVILDEDEWKSISAGLIERAEFLEFVLRDFYGDNTLVSSGQLPATLLSQNPAWLRPMVGLGGGSAHLLNTLSFEIGRGPDGRWWVISDLVEAPSTAGFAIENRIAMSRVFPGFLNHSNIHRLAGFFRNFQQTLFAVKGRTKGEIALLSPGPMNQNYPEHTYIARYLGLLLVEGEDLIVQDGKAMVRTVDAAKPISLLWNRLPSTMFDPLELDPTSMLGAAGLVQAVRDGALKTVNMVGAGVLETRALMAFLPKIARAHLGRGLALPNIATWWCGQEAQRDHVLAHSEQMMVGNAFSTRPLMADPATLTIGNGPDNTSADSLEKMLRTAGRDYVGQEAVTLSTTPSFENGEMVARPMCIRISLGRTADGWEVMPGGYARISAGADAKAMAMQQGGKVADVWIASKTKLPASTLLSQETQAITRRSTHAILPSRAADNLFWLGRYVERSEQNMRQCRAYYARISDGADHNDAIPAYMRAHLMDNVAPKARDITQRFAEPLTLGLQSASRINDRFSPDGMMALRGLAGQIQAFQGRSSLIDEIPVEISSLLRQTTGFSGLVHENMYRSDGWRFLSIGVSLERAANMCSVLAACIGKDAPTGALDLSLEIADSVGSHRSRFVVLANTASVVDLLGLDLQNPRSIRYHISRTKDHIAHLPRQDTGHLLSEVARQTLMVETQLATSQPDEITPEGLIQMRQDIWDISNALNEYYLV</sequence>
<proteinExistence type="predicted"/>
<dbReference type="Gene3D" id="3.40.50.11290">
    <property type="match status" value="1"/>
</dbReference>
<dbReference type="InterPro" id="IPR051680">
    <property type="entry name" value="ATP-dep_Glu-Cys_Ligase-2"/>
</dbReference>
<dbReference type="PANTHER" id="PTHR34595">
    <property type="entry name" value="BLR5612 PROTEIN"/>
    <property type="match status" value="1"/>
</dbReference>
<name>A0A238JZ51_9RHOB</name>
<dbReference type="EMBL" id="FXYH01000002">
    <property type="protein sequence ID" value="SMX35477.1"/>
    <property type="molecule type" value="Genomic_DNA"/>
</dbReference>
<feature type="domain" description="Circularly permuted ATP-grasp type 2" evidence="2">
    <location>
        <begin position="98"/>
        <end position="476"/>
    </location>
</feature>
<dbReference type="PANTHER" id="PTHR34595:SF2">
    <property type="entry name" value="BLR2978 PROTEIN"/>
    <property type="match status" value="1"/>
</dbReference>
<dbReference type="SUPFAM" id="SSF56059">
    <property type="entry name" value="Glutathione synthetase ATP-binding domain-like"/>
    <property type="match status" value="1"/>
</dbReference>
<reference evidence="3 4" key="1">
    <citation type="submission" date="2017-05" db="EMBL/GenBank/DDBJ databases">
        <authorList>
            <person name="Song R."/>
            <person name="Chenine A.L."/>
            <person name="Ruprecht R.M."/>
        </authorList>
    </citation>
    <scope>NUCLEOTIDE SEQUENCE [LARGE SCALE GENOMIC DNA]</scope>
    <source>
        <strain evidence="3 4">CECT 8663</strain>
    </source>
</reference>
<protein>
    <submittedName>
        <fullName evidence="3">Uncharacterized protein</fullName>
    </submittedName>
</protein>
<dbReference type="InterPro" id="IPR007296">
    <property type="entry name" value="DUF403"/>
</dbReference>
<evidence type="ECO:0000313" key="4">
    <source>
        <dbReference type="Proteomes" id="UP000220836"/>
    </source>
</evidence>
<feature type="domain" description="DUF403" evidence="1">
    <location>
        <begin position="526"/>
        <end position="806"/>
    </location>
</feature>
<dbReference type="Pfam" id="PF04168">
    <property type="entry name" value="Alpha-E"/>
    <property type="match status" value="1"/>
</dbReference>
<organism evidence="3 4">
    <name type="scientific">Pelagimonas varians</name>
    <dbReference type="NCBI Taxonomy" id="696760"/>
    <lineage>
        <taxon>Bacteria</taxon>
        <taxon>Pseudomonadati</taxon>
        <taxon>Pseudomonadota</taxon>
        <taxon>Alphaproteobacteria</taxon>
        <taxon>Rhodobacterales</taxon>
        <taxon>Roseobacteraceae</taxon>
        <taxon>Pelagimonas</taxon>
    </lineage>
</organism>
<evidence type="ECO:0000259" key="1">
    <source>
        <dbReference type="Pfam" id="PF04168"/>
    </source>
</evidence>
<dbReference type="Proteomes" id="UP000220836">
    <property type="component" value="Unassembled WGS sequence"/>
</dbReference>
<gene>
    <name evidence="3" type="ORF">PEV8663_00476</name>
</gene>
<evidence type="ECO:0000313" key="3">
    <source>
        <dbReference type="EMBL" id="SMX35477.1"/>
    </source>
</evidence>
<dbReference type="AlphaFoldDB" id="A0A238JZ51"/>
<dbReference type="Pfam" id="PF14403">
    <property type="entry name" value="CP_ATPgrasp_2"/>
    <property type="match status" value="1"/>
</dbReference>
<accession>A0A238JZ51</accession>
<keyword evidence="4" id="KW-1185">Reference proteome</keyword>
<evidence type="ECO:0000259" key="2">
    <source>
        <dbReference type="Pfam" id="PF14403"/>
    </source>
</evidence>
<dbReference type="InterPro" id="IPR025841">
    <property type="entry name" value="CP_ATPgrasp_2"/>
</dbReference>